<keyword evidence="1" id="KW-0479">Metal-binding</keyword>
<dbReference type="Gene3D" id="3.10.20.90">
    <property type="entry name" value="Phosphatidylinositol 3-kinase Catalytic Subunit, Chain A, domain 1"/>
    <property type="match status" value="1"/>
</dbReference>
<evidence type="ECO:0000313" key="10">
    <source>
        <dbReference type="Proteomes" id="UP000663828"/>
    </source>
</evidence>
<dbReference type="InterPro" id="IPR027370">
    <property type="entry name" value="Znf-RING_euk"/>
</dbReference>
<dbReference type="OrthoDB" id="342730at2759"/>
<feature type="coiled-coil region" evidence="5">
    <location>
        <begin position="187"/>
        <end position="214"/>
    </location>
</feature>
<sequence>MSNVYKFDNLEDLLQCIICLDRYQTPKVLSCQHTFCLRCLQGIYDSRHQTLTCPTCRKVMHLTRGPNELPGNILLTNLMDVQPVKAKCPCCHKIETLTICEHCNSTKCANCNEQHINDIRQSTRTTIEELKDTSENNLKVSIHDAFKTVRNEICSQFQNIRQHHDAILLNKQLDILKQLELHERNLLIDVENDLQSLEQSRAELIEKNYHLESKNEPELVDLLTKASNIQSRLATKLAEHYAHLNTIEVTLQYDPDQINQINQLCNHMQLNVSYTTEQKASQSTNVLVPSESICLTLRTSLNQEYKYHIGLDKTIYELKEMFGKQGNLHANQIVLTKPGNFFDQLDDNRTLRSYDCDSTTIFMISVQK</sequence>
<dbReference type="SUPFAM" id="SSF54236">
    <property type="entry name" value="Ubiquitin-like"/>
    <property type="match status" value="1"/>
</dbReference>
<accession>A0A816AGR4</accession>
<evidence type="ECO:0000313" key="8">
    <source>
        <dbReference type="EMBL" id="CAF1149623.1"/>
    </source>
</evidence>
<evidence type="ECO:0000313" key="9">
    <source>
        <dbReference type="EMBL" id="CAF1596653.1"/>
    </source>
</evidence>
<dbReference type="PROSITE" id="PS50089">
    <property type="entry name" value="ZF_RING_2"/>
    <property type="match status" value="1"/>
</dbReference>
<evidence type="ECO:0000259" key="7">
    <source>
        <dbReference type="PROSITE" id="PS50089"/>
    </source>
</evidence>
<dbReference type="InterPro" id="IPR017907">
    <property type="entry name" value="Znf_RING_CS"/>
</dbReference>
<evidence type="ECO:0008006" key="11">
    <source>
        <dbReference type="Google" id="ProtNLM"/>
    </source>
</evidence>
<protein>
    <recommendedName>
        <fullName evidence="11">RING-type domain-containing protein</fullName>
    </recommendedName>
</protein>
<dbReference type="PANTHER" id="PTHR25464">
    <property type="entry name" value="TRIPARTITE MOTIF-CONTAINING PROTEIN 2-LIKE PROTEIN"/>
    <property type="match status" value="1"/>
</dbReference>
<gene>
    <name evidence="8" type="ORF">EDS130_LOCUS22537</name>
    <name evidence="9" type="ORF">XAT740_LOCUS47189</name>
</gene>
<dbReference type="InterPro" id="IPR029071">
    <property type="entry name" value="Ubiquitin-like_domsf"/>
</dbReference>
<dbReference type="InterPro" id="IPR001841">
    <property type="entry name" value="Znf_RING"/>
</dbReference>
<dbReference type="PROSITE" id="PS50053">
    <property type="entry name" value="UBIQUITIN_2"/>
    <property type="match status" value="1"/>
</dbReference>
<keyword evidence="2 4" id="KW-0863">Zinc-finger</keyword>
<dbReference type="AlphaFoldDB" id="A0A816AGR4"/>
<dbReference type="InterPro" id="IPR013083">
    <property type="entry name" value="Znf_RING/FYVE/PHD"/>
</dbReference>
<keyword evidence="5" id="KW-0175">Coiled coil</keyword>
<reference evidence="9" key="1">
    <citation type="submission" date="2021-02" db="EMBL/GenBank/DDBJ databases">
        <authorList>
            <person name="Nowell W R."/>
        </authorList>
    </citation>
    <scope>NUCLEOTIDE SEQUENCE</scope>
</reference>
<dbReference type="PANTHER" id="PTHR25464:SF2">
    <property type="entry name" value="RING-TYPE DOMAIN-CONTAINING PROTEIN"/>
    <property type="match status" value="1"/>
</dbReference>
<dbReference type="EMBL" id="CAJNOJ010000119">
    <property type="protein sequence ID" value="CAF1149623.1"/>
    <property type="molecule type" value="Genomic_DNA"/>
</dbReference>
<evidence type="ECO:0000256" key="3">
    <source>
        <dbReference type="ARBA" id="ARBA00022833"/>
    </source>
</evidence>
<dbReference type="Proteomes" id="UP000663828">
    <property type="component" value="Unassembled WGS sequence"/>
</dbReference>
<keyword evidence="10" id="KW-1185">Reference proteome</keyword>
<dbReference type="SMART" id="SM00184">
    <property type="entry name" value="RING"/>
    <property type="match status" value="1"/>
</dbReference>
<dbReference type="InterPro" id="IPR000626">
    <property type="entry name" value="Ubiquitin-like_dom"/>
</dbReference>
<evidence type="ECO:0000256" key="5">
    <source>
        <dbReference type="SAM" id="Coils"/>
    </source>
</evidence>
<comment type="caution">
    <text evidence="9">The sequence shown here is derived from an EMBL/GenBank/DDBJ whole genome shotgun (WGS) entry which is preliminary data.</text>
</comment>
<evidence type="ECO:0000259" key="6">
    <source>
        <dbReference type="PROSITE" id="PS50053"/>
    </source>
</evidence>
<dbReference type="Pfam" id="PF13445">
    <property type="entry name" value="zf-RING_UBOX"/>
    <property type="match status" value="1"/>
</dbReference>
<evidence type="ECO:0000256" key="2">
    <source>
        <dbReference type="ARBA" id="ARBA00022771"/>
    </source>
</evidence>
<dbReference type="GO" id="GO:0008270">
    <property type="term" value="F:zinc ion binding"/>
    <property type="evidence" value="ECO:0007669"/>
    <property type="project" value="UniProtKB-KW"/>
</dbReference>
<dbReference type="Gene3D" id="3.30.40.10">
    <property type="entry name" value="Zinc/RING finger domain, C3HC4 (zinc finger)"/>
    <property type="match status" value="1"/>
</dbReference>
<dbReference type="EMBL" id="CAJNOR010006495">
    <property type="protein sequence ID" value="CAF1596653.1"/>
    <property type="molecule type" value="Genomic_DNA"/>
</dbReference>
<dbReference type="Proteomes" id="UP000663852">
    <property type="component" value="Unassembled WGS sequence"/>
</dbReference>
<organism evidence="9 10">
    <name type="scientific">Adineta ricciae</name>
    <name type="common">Rotifer</name>
    <dbReference type="NCBI Taxonomy" id="249248"/>
    <lineage>
        <taxon>Eukaryota</taxon>
        <taxon>Metazoa</taxon>
        <taxon>Spiralia</taxon>
        <taxon>Gnathifera</taxon>
        <taxon>Rotifera</taxon>
        <taxon>Eurotatoria</taxon>
        <taxon>Bdelloidea</taxon>
        <taxon>Adinetida</taxon>
        <taxon>Adinetidae</taxon>
        <taxon>Adineta</taxon>
    </lineage>
</organism>
<feature type="domain" description="RING-type" evidence="7">
    <location>
        <begin position="16"/>
        <end position="57"/>
    </location>
</feature>
<name>A0A816AGR4_ADIRI</name>
<dbReference type="PROSITE" id="PS00518">
    <property type="entry name" value="ZF_RING_1"/>
    <property type="match status" value="1"/>
</dbReference>
<dbReference type="CDD" id="cd17039">
    <property type="entry name" value="Ubl_ubiquitin_like"/>
    <property type="match status" value="1"/>
</dbReference>
<feature type="domain" description="Ubiquitin-like" evidence="6">
    <location>
        <begin position="293"/>
        <end position="368"/>
    </location>
</feature>
<dbReference type="SUPFAM" id="SSF57850">
    <property type="entry name" value="RING/U-box"/>
    <property type="match status" value="1"/>
</dbReference>
<proteinExistence type="predicted"/>
<keyword evidence="3" id="KW-0862">Zinc</keyword>
<evidence type="ECO:0000256" key="4">
    <source>
        <dbReference type="PROSITE-ProRule" id="PRU00175"/>
    </source>
</evidence>
<evidence type="ECO:0000256" key="1">
    <source>
        <dbReference type="ARBA" id="ARBA00022723"/>
    </source>
</evidence>